<keyword evidence="1" id="KW-0472">Membrane</keyword>
<name>A0A1M6DHZ7_9FIRM</name>
<dbReference type="InterPro" id="IPR023804">
    <property type="entry name" value="DUF3792_TM"/>
</dbReference>
<dbReference type="EMBL" id="FQZM01000010">
    <property type="protein sequence ID" value="SHI72638.1"/>
    <property type="molecule type" value="Genomic_DNA"/>
</dbReference>
<accession>A0A1M6DHZ7</accession>
<evidence type="ECO:0000313" key="2">
    <source>
        <dbReference type="EMBL" id="SHI72638.1"/>
    </source>
</evidence>
<feature type="transmembrane region" description="Helical" evidence="1">
    <location>
        <begin position="47"/>
        <end position="68"/>
    </location>
</feature>
<sequence>MLNQETPGSFSLWEVLRGTLLGLAVSFLGSALIGAGYYFTSLAESSLPWFAAGLFFFSVVVGACSAASRAGNRGLFHGLGVAVLFFLVSWLLATTVLPSQVIPVSLLQKLILSLVAGALGGILGVGFGDQG</sequence>
<evidence type="ECO:0000313" key="3">
    <source>
        <dbReference type="Proteomes" id="UP000184529"/>
    </source>
</evidence>
<dbReference type="OrthoDB" id="1787318at2"/>
<dbReference type="RefSeq" id="WP_072867579.1">
    <property type="nucleotide sequence ID" value="NZ_FQZM01000010.1"/>
</dbReference>
<keyword evidence="3" id="KW-1185">Reference proteome</keyword>
<gene>
    <name evidence="2" type="ORF">SAMN02745219_00914</name>
</gene>
<feature type="transmembrane region" description="Helical" evidence="1">
    <location>
        <begin position="74"/>
        <end position="98"/>
    </location>
</feature>
<keyword evidence="1" id="KW-0812">Transmembrane</keyword>
<dbReference type="AlphaFoldDB" id="A0A1M6DHZ7"/>
<dbReference type="NCBIfam" id="TIGR04086">
    <property type="entry name" value="TIGR04086_membr"/>
    <property type="match status" value="1"/>
</dbReference>
<dbReference type="STRING" id="1121432.SAMN02745219_00914"/>
<reference evidence="3" key="1">
    <citation type="submission" date="2016-11" db="EMBL/GenBank/DDBJ databases">
        <authorList>
            <person name="Varghese N."/>
            <person name="Submissions S."/>
        </authorList>
    </citation>
    <scope>NUCLEOTIDE SEQUENCE [LARGE SCALE GENOMIC DNA]</scope>
    <source>
        <strain evidence="3">DSM 16057</strain>
    </source>
</reference>
<feature type="transmembrane region" description="Helical" evidence="1">
    <location>
        <begin position="20"/>
        <end position="40"/>
    </location>
</feature>
<dbReference type="Proteomes" id="UP000184529">
    <property type="component" value="Unassembled WGS sequence"/>
</dbReference>
<protein>
    <submittedName>
        <fullName evidence="2">Putative membrane protein, TIGR04086 family</fullName>
    </submittedName>
</protein>
<dbReference type="Pfam" id="PF12670">
    <property type="entry name" value="DUF3792"/>
    <property type="match status" value="1"/>
</dbReference>
<keyword evidence="1" id="KW-1133">Transmembrane helix</keyword>
<proteinExistence type="predicted"/>
<evidence type="ECO:0000256" key="1">
    <source>
        <dbReference type="SAM" id="Phobius"/>
    </source>
</evidence>
<organism evidence="2 3">
    <name type="scientific">Desulfofundulus thermosubterraneus DSM 16057</name>
    <dbReference type="NCBI Taxonomy" id="1121432"/>
    <lineage>
        <taxon>Bacteria</taxon>
        <taxon>Bacillati</taxon>
        <taxon>Bacillota</taxon>
        <taxon>Clostridia</taxon>
        <taxon>Eubacteriales</taxon>
        <taxon>Peptococcaceae</taxon>
        <taxon>Desulfofundulus</taxon>
    </lineage>
</organism>
<feature type="transmembrane region" description="Helical" evidence="1">
    <location>
        <begin position="110"/>
        <end position="128"/>
    </location>
</feature>